<dbReference type="Gene3D" id="1.20.140.160">
    <property type="match status" value="1"/>
</dbReference>
<proteinExistence type="predicted"/>
<protein>
    <submittedName>
        <fullName evidence="7">Sigma-70 family RNA polymerase sigma factor</fullName>
    </submittedName>
</protein>
<feature type="domain" description="RNA polymerase sigma-70 region 2" evidence="6">
    <location>
        <begin position="35"/>
        <end position="103"/>
    </location>
</feature>
<organism evidence="7 8">
    <name type="scientific">Sporolactobacillus shoreae</name>
    <dbReference type="NCBI Taxonomy" id="1465501"/>
    <lineage>
        <taxon>Bacteria</taxon>
        <taxon>Bacillati</taxon>
        <taxon>Bacillota</taxon>
        <taxon>Bacilli</taxon>
        <taxon>Bacillales</taxon>
        <taxon>Sporolactobacillaceae</taxon>
        <taxon>Sporolactobacillus</taxon>
    </lineage>
</organism>
<dbReference type="GO" id="GO:0003677">
    <property type="term" value="F:DNA binding"/>
    <property type="evidence" value="ECO:0007669"/>
    <property type="project" value="UniProtKB-KW"/>
</dbReference>
<comment type="caution">
    <text evidence="7">The sequence shown here is derived from an EMBL/GenBank/DDBJ whole genome shotgun (WGS) entry which is preliminary data.</text>
</comment>
<dbReference type="GO" id="GO:0006352">
    <property type="term" value="P:DNA-templated transcription initiation"/>
    <property type="evidence" value="ECO:0007669"/>
    <property type="project" value="InterPro"/>
</dbReference>
<dbReference type="PANTHER" id="PTHR30385">
    <property type="entry name" value="SIGMA FACTOR F FLAGELLAR"/>
    <property type="match status" value="1"/>
</dbReference>
<feature type="coiled-coil region" evidence="5">
    <location>
        <begin position="291"/>
        <end position="433"/>
    </location>
</feature>
<accession>A0A4Z0GIU4</accession>
<evidence type="ECO:0000256" key="1">
    <source>
        <dbReference type="ARBA" id="ARBA00023015"/>
    </source>
</evidence>
<name>A0A4Z0GIU4_9BACL</name>
<dbReference type="SUPFAM" id="SSF88659">
    <property type="entry name" value="Sigma3 and sigma4 domains of RNA polymerase sigma factors"/>
    <property type="match status" value="1"/>
</dbReference>
<reference evidence="7 8" key="1">
    <citation type="journal article" date="2015" name="Int. J. Syst. Evol. Microbiol.">
        <title>Sporolactobacillus shoreae sp. nov. and Sporolactobacillus spathodeae sp. nov., two spore-forming lactic acid bacteria isolated from tree barks in Thailand.</title>
        <authorList>
            <person name="Thamacharoensuk T."/>
            <person name="Kitahara M."/>
            <person name="Ohkuma M."/>
            <person name="Thongchul N."/>
            <person name="Tanasupawat S."/>
        </authorList>
    </citation>
    <scope>NUCLEOTIDE SEQUENCE [LARGE SCALE GENOMIC DNA]</scope>
    <source>
        <strain evidence="7 8">BK92</strain>
    </source>
</reference>
<dbReference type="InterPro" id="IPR013325">
    <property type="entry name" value="RNA_pol_sigma_r2"/>
</dbReference>
<evidence type="ECO:0000313" key="8">
    <source>
        <dbReference type="Proteomes" id="UP000298347"/>
    </source>
</evidence>
<keyword evidence="2" id="KW-0731">Sigma factor</keyword>
<keyword evidence="1" id="KW-0805">Transcription regulation</keyword>
<evidence type="ECO:0000256" key="3">
    <source>
        <dbReference type="ARBA" id="ARBA00023125"/>
    </source>
</evidence>
<keyword evidence="4" id="KW-0804">Transcription</keyword>
<keyword evidence="8" id="KW-1185">Reference proteome</keyword>
<dbReference type="InterPro" id="IPR007627">
    <property type="entry name" value="RNA_pol_sigma70_r2"/>
</dbReference>
<dbReference type="SUPFAM" id="SSF88946">
    <property type="entry name" value="Sigma2 domain of RNA polymerase sigma factors"/>
    <property type="match status" value="1"/>
</dbReference>
<evidence type="ECO:0000313" key="7">
    <source>
        <dbReference type="EMBL" id="TGA95651.1"/>
    </source>
</evidence>
<dbReference type="NCBIfam" id="TIGR02937">
    <property type="entry name" value="sigma70-ECF"/>
    <property type="match status" value="1"/>
</dbReference>
<dbReference type="Pfam" id="PF04542">
    <property type="entry name" value="Sigma70_r2"/>
    <property type="match status" value="1"/>
</dbReference>
<keyword evidence="3" id="KW-0238">DNA-binding</keyword>
<dbReference type="InterPro" id="IPR014284">
    <property type="entry name" value="RNA_pol_sigma-70_dom"/>
</dbReference>
<dbReference type="Proteomes" id="UP000298347">
    <property type="component" value="Unassembled WGS sequence"/>
</dbReference>
<dbReference type="RefSeq" id="WP_135350131.1">
    <property type="nucleotide sequence ID" value="NZ_SRJD01000043.1"/>
</dbReference>
<evidence type="ECO:0000256" key="4">
    <source>
        <dbReference type="ARBA" id="ARBA00023163"/>
    </source>
</evidence>
<dbReference type="EMBL" id="SRJD01000043">
    <property type="protein sequence ID" value="TGA95651.1"/>
    <property type="molecule type" value="Genomic_DNA"/>
</dbReference>
<keyword evidence="5" id="KW-0175">Coiled coil</keyword>
<gene>
    <name evidence="7" type="ORF">E4665_17740</name>
</gene>
<dbReference type="OrthoDB" id="3190733at2"/>
<sequence>MENPAIKMRKDREQQNLELIRRYQKGQEDTRNEIIKLNMPFVYYCVRKFKPKDLEYDDAVSLALFAFSKAIDHFDESKGARLPTFLSTVIRNELLMENRKIKRRPWEISIDQPILKNEDGDKLFLIDTIAAPKHEYVDREAVSTVTESVLKKFKEPARQIIIDYLKDEPNQEDQAKKYGLSQSYISRIIANFFKLLKQEAERQGCREKEEYEMPAKALMSVTDCAAYLNHGLTNDEIAKEINATTDQVENFRRNHKWKIEKLVKKQPKTAEKGPKREEIEDPRIPVLENNMDTVIKTNARLKNQLNDAEKQIAALIKDKKDLLDSTQGLAATKRQVEALLEDKKDLLKSIREQAGGIQKLRDKNESLTDDNAEQTELTNQAYKEIDQVKQQLGEIQQSADHYQKLYLVTYDNLQKLDRKLKAAKQYIHALTASE</sequence>
<dbReference type="InterPro" id="IPR013324">
    <property type="entry name" value="RNA_pol_sigma_r3/r4-like"/>
</dbReference>
<evidence type="ECO:0000256" key="5">
    <source>
        <dbReference type="SAM" id="Coils"/>
    </source>
</evidence>
<evidence type="ECO:0000259" key="6">
    <source>
        <dbReference type="Pfam" id="PF04542"/>
    </source>
</evidence>
<dbReference type="Gene3D" id="1.10.601.10">
    <property type="entry name" value="RNA Polymerase Primary Sigma Factor"/>
    <property type="match status" value="1"/>
</dbReference>
<dbReference type="AlphaFoldDB" id="A0A4Z0GIU4"/>
<dbReference type="GO" id="GO:0016987">
    <property type="term" value="F:sigma factor activity"/>
    <property type="evidence" value="ECO:0007669"/>
    <property type="project" value="UniProtKB-KW"/>
</dbReference>
<evidence type="ECO:0000256" key="2">
    <source>
        <dbReference type="ARBA" id="ARBA00023082"/>
    </source>
</evidence>